<evidence type="ECO:0000256" key="4">
    <source>
        <dbReference type="ARBA" id="ARBA00023211"/>
    </source>
</evidence>
<protein>
    <submittedName>
        <fullName evidence="6">Protein prune homolog 2-like</fullName>
    </submittedName>
</protein>
<reference evidence="6" key="1">
    <citation type="submission" date="2025-08" db="UniProtKB">
        <authorList>
            <consortium name="RefSeq"/>
        </authorList>
    </citation>
    <scope>IDENTIFICATION</scope>
    <source>
        <tissue evidence="6">Kidney</tissue>
    </source>
</reference>
<gene>
    <name evidence="6" type="primary">LOC105302459</name>
</gene>
<evidence type="ECO:0000256" key="1">
    <source>
        <dbReference type="ARBA" id="ARBA00001936"/>
    </source>
</evidence>
<dbReference type="PANTHER" id="PTHR12112:SF22">
    <property type="entry name" value="MANGANESE-DEPENDENT INORGANIC PYROPHOSPHATASE-RELATED"/>
    <property type="match status" value="1"/>
</dbReference>
<keyword evidence="5" id="KW-1185">Reference proteome</keyword>
<sequence>MTAWVPGCYVLMENRSKRLEKVHVVIGHKSCDLDSLISAFTYAYFLDKVSPPGVLCLPVLNIPRTEFNYFTETKFILEELNISESFHIFRDEINLHQLNNEGKLSITLVGGNVLARSISAGRYGKRQFKKPHETFICVGEEIKSFPKVRKRAISLSPPLLHLLYSEDKTLESAVVKVISPVEQSDAGLEIPESSSSLVVREILQEAPELITEQLAHLLRGSILFKYMTMESKKISEKQEEILCILEEKYPSLPPREDIINVLQESQFSAQGLSTEQAMLKDLKELSDGEIKVAISTVNMTLE</sequence>
<evidence type="ECO:0000313" key="5">
    <source>
        <dbReference type="Proteomes" id="UP000515202"/>
    </source>
</evidence>
<keyword evidence="3" id="KW-0378">Hydrolase</keyword>
<dbReference type="KEGG" id="pvp:105302459"/>
<dbReference type="InterPro" id="IPR038763">
    <property type="entry name" value="DHH_sf"/>
</dbReference>
<dbReference type="Proteomes" id="UP000515202">
    <property type="component" value="Unplaced"/>
</dbReference>
<evidence type="ECO:0000256" key="2">
    <source>
        <dbReference type="ARBA" id="ARBA00022723"/>
    </source>
</evidence>
<dbReference type="Gene3D" id="3.90.1640.10">
    <property type="entry name" value="inorganic pyrophosphatase (n-terminal core)"/>
    <property type="match status" value="1"/>
</dbReference>
<dbReference type="OrthoDB" id="374045at2759"/>
<keyword evidence="2" id="KW-0479">Metal-binding</keyword>
<proteinExistence type="predicted"/>
<dbReference type="GeneID" id="105302459"/>
<comment type="cofactor">
    <cofactor evidence="1">
        <name>Mn(2+)</name>
        <dbReference type="ChEBI" id="CHEBI:29035"/>
    </cofactor>
</comment>
<dbReference type="GO" id="GO:0005737">
    <property type="term" value="C:cytoplasm"/>
    <property type="evidence" value="ECO:0007669"/>
    <property type="project" value="TreeGrafter"/>
</dbReference>
<evidence type="ECO:0000313" key="6">
    <source>
        <dbReference type="RefSeq" id="XP_011373803.1"/>
    </source>
</evidence>
<feature type="non-terminal residue" evidence="6">
    <location>
        <position position="302"/>
    </location>
</feature>
<accession>A0A6P3R9U4</accession>
<evidence type="ECO:0000256" key="3">
    <source>
        <dbReference type="ARBA" id="ARBA00022801"/>
    </source>
</evidence>
<name>A0A6P3R9U4_PTEVA</name>
<dbReference type="RefSeq" id="XP_011373803.1">
    <property type="nucleotide sequence ID" value="XM_011375501.1"/>
</dbReference>
<dbReference type="AlphaFoldDB" id="A0A6P3R9U4"/>
<organism evidence="5 6">
    <name type="scientific">Pteropus vampyrus</name>
    <name type="common">Large flying fox</name>
    <dbReference type="NCBI Taxonomy" id="132908"/>
    <lineage>
        <taxon>Eukaryota</taxon>
        <taxon>Metazoa</taxon>
        <taxon>Chordata</taxon>
        <taxon>Craniata</taxon>
        <taxon>Vertebrata</taxon>
        <taxon>Euteleostomi</taxon>
        <taxon>Mammalia</taxon>
        <taxon>Eutheria</taxon>
        <taxon>Laurasiatheria</taxon>
        <taxon>Chiroptera</taxon>
        <taxon>Yinpterochiroptera</taxon>
        <taxon>Pteropodoidea</taxon>
        <taxon>Pteropodidae</taxon>
        <taxon>Pteropodinae</taxon>
        <taxon>Pteropus</taxon>
    </lineage>
</organism>
<dbReference type="PANTHER" id="PTHR12112">
    <property type="entry name" value="BNIP - RELATED"/>
    <property type="match status" value="1"/>
</dbReference>
<keyword evidence="4" id="KW-0464">Manganese</keyword>
<dbReference type="SUPFAM" id="SSF64182">
    <property type="entry name" value="DHH phosphoesterases"/>
    <property type="match status" value="1"/>
</dbReference>